<proteinExistence type="predicted"/>
<sequence>MTEAQEQAHHVEIAIDNIEPTQNYFEVENLNPNQYVNNQVPVEVKVLGEGRYEVVDGHHRLNNAILAKEEMVRCSIVDREPTRNIQDRTIYACYSRDVSRDQSRLVRELGEYWQTRGYTLTLRKDPSPY</sequence>
<dbReference type="Gene3D" id="3.90.1530.10">
    <property type="entry name" value="Conserved hypothetical protein from pyrococcus furiosus pfu- 392566-001, ParB domain"/>
    <property type="match status" value="1"/>
</dbReference>
<dbReference type="VEuPathDB" id="FungiDB:AeMF1_005317"/>
<organism evidence="1 2">
    <name type="scientific">Aphanomyces euteiches</name>
    <dbReference type="NCBI Taxonomy" id="100861"/>
    <lineage>
        <taxon>Eukaryota</taxon>
        <taxon>Sar</taxon>
        <taxon>Stramenopiles</taxon>
        <taxon>Oomycota</taxon>
        <taxon>Saprolegniomycetes</taxon>
        <taxon>Saprolegniales</taxon>
        <taxon>Verrucalvaceae</taxon>
        <taxon>Aphanomyces</taxon>
    </lineage>
</organism>
<accession>A0A6G0WH34</accession>
<evidence type="ECO:0000313" key="1">
    <source>
        <dbReference type="EMBL" id="KAF0726470.1"/>
    </source>
</evidence>
<reference evidence="1 2" key="1">
    <citation type="submission" date="2019-07" db="EMBL/GenBank/DDBJ databases">
        <title>Genomics analysis of Aphanomyces spp. identifies a new class of oomycete effector associated with host adaptation.</title>
        <authorList>
            <person name="Gaulin E."/>
        </authorList>
    </citation>
    <scope>NUCLEOTIDE SEQUENCE [LARGE SCALE GENOMIC DNA]</scope>
    <source>
        <strain evidence="1 2">ATCC 201684</strain>
    </source>
</reference>
<keyword evidence="2" id="KW-1185">Reference proteome</keyword>
<evidence type="ECO:0000313" key="2">
    <source>
        <dbReference type="Proteomes" id="UP000481153"/>
    </source>
</evidence>
<protein>
    <submittedName>
        <fullName evidence="1">Uncharacterized protein</fullName>
    </submittedName>
</protein>
<dbReference type="InterPro" id="IPR036086">
    <property type="entry name" value="ParB/Sulfiredoxin_sf"/>
</dbReference>
<name>A0A6G0WH34_9STRA</name>
<comment type="caution">
    <text evidence="1">The sequence shown here is derived from an EMBL/GenBank/DDBJ whole genome shotgun (WGS) entry which is preliminary data.</text>
</comment>
<dbReference type="EMBL" id="VJMJ01000215">
    <property type="protein sequence ID" value="KAF0726470.1"/>
    <property type="molecule type" value="Genomic_DNA"/>
</dbReference>
<dbReference type="AlphaFoldDB" id="A0A6G0WH34"/>
<gene>
    <name evidence="1" type="ORF">Ae201684_015284</name>
</gene>
<dbReference type="Proteomes" id="UP000481153">
    <property type="component" value="Unassembled WGS sequence"/>
</dbReference>
<dbReference type="SUPFAM" id="SSF110849">
    <property type="entry name" value="ParB/Sulfiredoxin"/>
    <property type="match status" value="1"/>
</dbReference>